<dbReference type="RefSeq" id="WP_377744063.1">
    <property type="nucleotide sequence ID" value="NZ_JBHRXJ010000005.1"/>
</dbReference>
<dbReference type="PANTHER" id="PTHR41533">
    <property type="entry name" value="L,D-TRANSPEPTIDASE HI_1667-RELATED"/>
    <property type="match status" value="1"/>
</dbReference>
<keyword evidence="4 7" id="KW-0133">Cell shape</keyword>
<dbReference type="PROSITE" id="PS52029">
    <property type="entry name" value="LD_TPASE"/>
    <property type="match status" value="1"/>
</dbReference>
<dbReference type="Proteomes" id="UP001595721">
    <property type="component" value="Unassembled WGS sequence"/>
</dbReference>
<sequence>MTPHALAQGLDAASVAVLPAPRIAFSEQEMALARAVVREPGLADFYGSNGLRPIFLGADGARRRAALIEALGQAPSHGLPPARYGQLDLQRIDDRLRSAAPEAAPETAPADIPARIADELQFGQAFARWTHDVSGGILDPRKVESGIKRVVNRPPTGEVMRDFAQSGDPAAVLARLPLQDARYESLRKALIRSSGLIAPQGVPKVPEGLWRPGVSDAAVATLRVRLASIGFAAVPSASPTTFDQPLADAVAGFQQAAGLPADGVAGPRTVARLNQGTSASADAILVALERMRWMAGHDLNARHVWVNLPEYNARIMENGREVFETRTVIGKANQEFETPEFTENMQFLVVNPRWNVPRSITVKEYLPRLQANRNAVGHLDVVDSAGRVIGRDRVDFRKYTAANFPYRMRQKPSDDNALGVVKFMFPNPWNIYLHDTPTKHLFNNETRAYSHGCIRIGRPIDLAHELLRPQLDDPEAVFAKALASGRETYLNLRPPVPVHLVYFTAFPDDEGRIHRYPDIYGRDALVRAALAKAGLQ</sequence>
<evidence type="ECO:0000256" key="2">
    <source>
        <dbReference type="ARBA" id="ARBA00005992"/>
    </source>
</evidence>
<dbReference type="Pfam" id="PF20142">
    <property type="entry name" value="Scaffold"/>
    <property type="match status" value="1"/>
</dbReference>
<keyword evidence="5 7" id="KW-0573">Peptidoglycan synthesis</keyword>
<dbReference type="Gene3D" id="2.40.440.10">
    <property type="entry name" value="L,D-transpeptidase catalytic domain-like"/>
    <property type="match status" value="1"/>
</dbReference>
<evidence type="ECO:0000256" key="6">
    <source>
        <dbReference type="ARBA" id="ARBA00023316"/>
    </source>
</evidence>
<accession>A0ABV7R596</accession>
<dbReference type="InterPro" id="IPR052905">
    <property type="entry name" value="LD-transpeptidase_YkuD-like"/>
</dbReference>
<comment type="caution">
    <text evidence="9">The sequence shown here is derived from an EMBL/GenBank/DDBJ whole genome shotgun (WGS) entry which is preliminary data.</text>
</comment>
<evidence type="ECO:0000256" key="4">
    <source>
        <dbReference type="ARBA" id="ARBA00022960"/>
    </source>
</evidence>
<dbReference type="InterPro" id="IPR036365">
    <property type="entry name" value="PGBD-like_sf"/>
</dbReference>
<dbReference type="SUPFAM" id="SSF141523">
    <property type="entry name" value="L,D-transpeptidase catalytic domain-like"/>
    <property type="match status" value="1"/>
</dbReference>
<dbReference type="Pfam" id="PF01471">
    <property type="entry name" value="PG_binding_1"/>
    <property type="match status" value="1"/>
</dbReference>
<evidence type="ECO:0000256" key="7">
    <source>
        <dbReference type="PROSITE-ProRule" id="PRU01373"/>
    </source>
</evidence>
<dbReference type="InterPro" id="IPR036366">
    <property type="entry name" value="PGBDSf"/>
</dbReference>
<dbReference type="PANTHER" id="PTHR41533:SF2">
    <property type="entry name" value="BLR7131 PROTEIN"/>
    <property type="match status" value="1"/>
</dbReference>
<feature type="domain" description="L,D-TPase catalytic" evidence="8">
    <location>
        <begin position="302"/>
        <end position="478"/>
    </location>
</feature>
<keyword evidence="3" id="KW-0808">Transferase</keyword>
<keyword evidence="6 7" id="KW-0961">Cell wall biogenesis/degradation</keyword>
<comment type="similarity">
    <text evidence="2">Belongs to the YkuD family.</text>
</comment>
<evidence type="ECO:0000256" key="3">
    <source>
        <dbReference type="ARBA" id="ARBA00022679"/>
    </source>
</evidence>
<name>A0ABV7R596_9RHOB</name>
<gene>
    <name evidence="9" type="ORF">ACFOMH_09170</name>
</gene>
<dbReference type="InterPro" id="IPR038063">
    <property type="entry name" value="Transpep_catalytic_dom"/>
</dbReference>
<dbReference type="InterPro" id="IPR045380">
    <property type="entry name" value="LD_TPept_scaffold_dom"/>
</dbReference>
<comment type="pathway">
    <text evidence="1 7">Cell wall biogenesis; peptidoglycan biosynthesis.</text>
</comment>
<dbReference type="Pfam" id="PF03734">
    <property type="entry name" value="YkuD"/>
    <property type="match status" value="1"/>
</dbReference>
<keyword evidence="10" id="KW-1185">Reference proteome</keyword>
<dbReference type="EMBL" id="JBHRXJ010000005">
    <property type="protein sequence ID" value="MFC3528347.1"/>
    <property type="molecule type" value="Genomic_DNA"/>
</dbReference>
<dbReference type="Gene3D" id="1.10.101.10">
    <property type="entry name" value="PGBD-like superfamily/PGBD"/>
    <property type="match status" value="1"/>
</dbReference>
<evidence type="ECO:0000313" key="9">
    <source>
        <dbReference type="EMBL" id="MFC3528347.1"/>
    </source>
</evidence>
<evidence type="ECO:0000313" key="10">
    <source>
        <dbReference type="Proteomes" id="UP001595721"/>
    </source>
</evidence>
<organism evidence="9 10">
    <name type="scientific">Paracoccus mangrovi</name>
    <dbReference type="NCBI Taxonomy" id="1715645"/>
    <lineage>
        <taxon>Bacteria</taxon>
        <taxon>Pseudomonadati</taxon>
        <taxon>Pseudomonadota</taxon>
        <taxon>Alphaproteobacteria</taxon>
        <taxon>Rhodobacterales</taxon>
        <taxon>Paracoccaceae</taxon>
        <taxon>Paracoccus</taxon>
    </lineage>
</organism>
<protein>
    <submittedName>
        <fullName evidence="9">Murein L,D-transpeptidase</fullName>
    </submittedName>
</protein>
<evidence type="ECO:0000259" key="8">
    <source>
        <dbReference type="PROSITE" id="PS52029"/>
    </source>
</evidence>
<dbReference type="InterPro" id="IPR005490">
    <property type="entry name" value="LD_TPept_cat_dom"/>
</dbReference>
<evidence type="ECO:0000256" key="5">
    <source>
        <dbReference type="ARBA" id="ARBA00022984"/>
    </source>
</evidence>
<feature type="active site" description="Proton donor/acceptor" evidence="7">
    <location>
        <position position="434"/>
    </location>
</feature>
<proteinExistence type="inferred from homology"/>
<dbReference type="InterPro" id="IPR002477">
    <property type="entry name" value="Peptidoglycan-bd-like"/>
</dbReference>
<evidence type="ECO:0000256" key="1">
    <source>
        <dbReference type="ARBA" id="ARBA00004752"/>
    </source>
</evidence>
<feature type="active site" description="Nucleophile" evidence="7">
    <location>
        <position position="453"/>
    </location>
</feature>
<dbReference type="SUPFAM" id="SSF47090">
    <property type="entry name" value="PGBD-like"/>
    <property type="match status" value="1"/>
</dbReference>
<reference evidence="10" key="1">
    <citation type="journal article" date="2019" name="Int. J. Syst. Evol. Microbiol.">
        <title>The Global Catalogue of Microorganisms (GCM) 10K type strain sequencing project: providing services to taxonomists for standard genome sequencing and annotation.</title>
        <authorList>
            <consortium name="The Broad Institute Genomics Platform"/>
            <consortium name="The Broad Institute Genome Sequencing Center for Infectious Disease"/>
            <person name="Wu L."/>
            <person name="Ma J."/>
        </authorList>
    </citation>
    <scope>NUCLEOTIDE SEQUENCE [LARGE SCALE GENOMIC DNA]</scope>
    <source>
        <strain evidence="10">KCTC 42899</strain>
    </source>
</reference>
<dbReference type="CDD" id="cd16913">
    <property type="entry name" value="YkuD_like"/>
    <property type="match status" value="1"/>
</dbReference>